<feature type="domain" description="Rab-GAP TBC" evidence="3">
    <location>
        <begin position="249"/>
        <end position="456"/>
    </location>
</feature>
<sequence length="830" mass="93818">MKNKTVNPLITFEHKRDAYGFTVRPQHLQRYREYANIYKEEEEERSDRWCSFLERQAESTELATDRLVVGDGEKVLGDEVAEPEADASSEKGIDGHEACNRVPVDSDNADENGSQKEVPAIEGAKVHRIQLWTEIRPSLQTIEDMMSVRVKKKTGSVKDERIKKCVLKDDQIMETEKSPLHSDDVKSPKGVCEEDSEEEFYDVERSDPSPDMPLVDGTNASANGVTLDAAPPEASFPWKEELEVLVRGGVPMALRGELWQAFVGVKARRVEKYYQDLLASDSDSEIKTDRQSMQSIDSNGKTGGDFVRMPEKWKGQIEKDLPRTFPGHPALDEDGRNALRRLLTAYARHNPSVGYCQAMNFFAGLLLLLMPEENAFWTLMGILDDYFDGYYSEEMIESQVDQLVFEELVRESQSSRLSRSAGGMGYWTMVPVHFCEHASLGKWSVLRVWDVLLFEGNRVMLFRTAVALMELYGPALVTTKDAGDAVTLLQSLAGSTFDSSQLVLTACMGYQNINETRLQQLRNKHRPSVIASIEERSKGLKAWRDSQGLASKLFGFKHDSKTEQSADMQVLDSLSRTESGSTNADEILISLTGEGEIDSVPDLQEQVVWLKVELCRLLEEKRSSILRAEELETALMEMVKQDNRRQLSAKVEQLEEDVAQLRQALSDKQEQETAMLQVLMRVEQEQKVTEDARRFAEQDAAAQRYAAQVLQEKYEEATAALIEMEKRAVMAESMLEATLQYQHGQVKVLQSPRSQDPVSRNSQEPTTEIPARRISLLSRPFGLGWRDRNKGKPSNEEPAEGKPSIEEQNTIYQEGNGIKVQDESRKEEST</sequence>
<dbReference type="FunFam" id="1.10.8.270:FF:000018">
    <property type="entry name" value="Ypt/Rab-GAP domain of gyp1p superfamily protein"/>
    <property type="match status" value="1"/>
</dbReference>
<proteinExistence type="predicted"/>
<dbReference type="GO" id="GO:0005096">
    <property type="term" value="F:GTPase activator activity"/>
    <property type="evidence" value="ECO:0007669"/>
    <property type="project" value="TreeGrafter"/>
</dbReference>
<dbReference type="InterPro" id="IPR050302">
    <property type="entry name" value="Rab_GAP_TBC_domain"/>
</dbReference>
<dbReference type="PANTHER" id="PTHR47219">
    <property type="entry name" value="RAB GTPASE-ACTIVATING PROTEIN 1-LIKE"/>
    <property type="match status" value="1"/>
</dbReference>
<dbReference type="SUPFAM" id="SSF47923">
    <property type="entry name" value="Ypt/Rab-GAP domain of gyp1p"/>
    <property type="match status" value="2"/>
</dbReference>
<dbReference type="PROSITE" id="PS50086">
    <property type="entry name" value="TBC_RABGAP"/>
    <property type="match status" value="1"/>
</dbReference>
<protein>
    <recommendedName>
        <fullName evidence="3">Rab-GAP TBC domain-containing protein</fullName>
    </recommendedName>
</protein>
<dbReference type="Proteomes" id="UP001189624">
    <property type="component" value="Chromosome 10"/>
</dbReference>
<dbReference type="InterPro" id="IPR000195">
    <property type="entry name" value="Rab-GAP-TBC_dom"/>
</dbReference>
<dbReference type="InterPro" id="IPR035969">
    <property type="entry name" value="Rab-GAP_TBC_sf"/>
</dbReference>
<feature type="compositionally biased region" description="Polar residues" evidence="2">
    <location>
        <begin position="751"/>
        <end position="766"/>
    </location>
</feature>
<organism evidence="4 5">
    <name type="scientific">Sphenostylis stenocarpa</name>
    <dbReference type="NCBI Taxonomy" id="92480"/>
    <lineage>
        <taxon>Eukaryota</taxon>
        <taxon>Viridiplantae</taxon>
        <taxon>Streptophyta</taxon>
        <taxon>Embryophyta</taxon>
        <taxon>Tracheophyta</taxon>
        <taxon>Spermatophyta</taxon>
        <taxon>Magnoliopsida</taxon>
        <taxon>eudicotyledons</taxon>
        <taxon>Gunneridae</taxon>
        <taxon>Pentapetalae</taxon>
        <taxon>rosids</taxon>
        <taxon>fabids</taxon>
        <taxon>Fabales</taxon>
        <taxon>Fabaceae</taxon>
        <taxon>Papilionoideae</taxon>
        <taxon>50 kb inversion clade</taxon>
        <taxon>NPAAA clade</taxon>
        <taxon>indigoferoid/millettioid clade</taxon>
        <taxon>Phaseoleae</taxon>
        <taxon>Sphenostylis</taxon>
    </lineage>
</organism>
<gene>
    <name evidence="4" type="ORF">AYBTSS11_LOCUS29944</name>
</gene>
<feature type="region of interest" description="Disordered" evidence="2">
    <location>
        <begin position="80"/>
        <end position="114"/>
    </location>
</feature>
<keyword evidence="5" id="KW-1185">Reference proteome</keyword>
<evidence type="ECO:0000259" key="3">
    <source>
        <dbReference type="PROSITE" id="PS50086"/>
    </source>
</evidence>
<feature type="compositionally biased region" description="Basic and acidic residues" evidence="2">
    <location>
        <begin position="820"/>
        <end position="830"/>
    </location>
</feature>
<dbReference type="AlphaFoldDB" id="A0AA86W3Y1"/>
<keyword evidence="1" id="KW-0175">Coiled coil</keyword>
<dbReference type="Gene3D" id="1.10.8.270">
    <property type="entry name" value="putative rabgap domain of human tbc1 domain family member 14 like domains"/>
    <property type="match status" value="1"/>
</dbReference>
<dbReference type="GO" id="GO:0031267">
    <property type="term" value="F:small GTPase binding"/>
    <property type="evidence" value="ECO:0007669"/>
    <property type="project" value="TreeGrafter"/>
</dbReference>
<feature type="compositionally biased region" description="Basic and acidic residues" evidence="2">
    <location>
        <begin position="176"/>
        <end position="187"/>
    </location>
</feature>
<evidence type="ECO:0000256" key="1">
    <source>
        <dbReference type="SAM" id="Coils"/>
    </source>
</evidence>
<feature type="compositionally biased region" description="Basic and acidic residues" evidence="2">
    <location>
        <begin position="88"/>
        <end position="99"/>
    </location>
</feature>
<reference evidence="4" key="1">
    <citation type="submission" date="2023-10" db="EMBL/GenBank/DDBJ databases">
        <authorList>
            <person name="Domelevo Entfellner J.-B."/>
        </authorList>
    </citation>
    <scope>NUCLEOTIDE SEQUENCE</scope>
</reference>
<dbReference type="Gene3D" id="1.10.472.80">
    <property type="entry name" value="Ypt/Rab-GAP domain of gyp1p, domain 3"/>
    <property type="match status" value="1"/>
</dbReference>
<feature type="region of interest" description="Disordered" evidence="2">
    <location>
        <begin position="746"/>
        <end position="830"/>
    </location>
</feature>
<feature type="region of interest" description="Disordered" evidence="2">
    <location>
        <begin position="176"/>
        <end position="210"/>
    </location>
</feature>
<evidence type="ECO:0000313" key="5">
    <source>
        <dbReference type="Proteomes" id="UP001189624"/>
    </source>
</evidence>
<accession>A0AA86W3Y1</accession>
<dbReference type="Gramene" id="rna-AYBTSS11_LOCUS29944">
    <property type="protein sequence ID" value="CAJ1977774.1"/>
    <property type="gene ID" value="gene-AYBTSS11_LOCUS29944"/>
</dbReference>
<feature type="compositionally biased region" description="Basic and acidic residues" evidence="2">
    <location>
        <begin position="785"/>
        <end position="805"/>
    </location>
</feature>
<dbReference type="PANTHER" id="PTHR47219:SF20">
    <property type="entry name" value="TBC1 DOMAIN FAMILY MEMBER 2B"/>
    <property type="match status" value="1"/>
</dbReference>
<evidence type="ECO:0000313" key="4">
    <source>
        <dbReference type="EMBL" id="CAJ1977774.1"/>
    </source>
</evidence>
<feature type="coiled-coil region" evidence="1">
    <location>
        <begin position="637"/>
        <end position="671"/>
    </location>
</feature>
<dbReference type="EMBL" id="OY731407">
    <property type="protein sequence ID" value="CAJ1977774.1"/>
    <property type="molecule type" value="Genomic_DNA"/>
</dbReference>
<name>A0AA86W3Y1_9FABA</name>
<evidence type="ECO:0000256" key="2">
    <source>
        <dbReference type="SAM" id="MobiDB-lite"/>
    </source>
</evidence>
<dbReference type="Pfam" id="PF00566">
    <property type="entry name" value="RabGAP-TBC"/>
    <property type="match status" value="1"/>
</dbReference>
<dbReference type="SMART" id="SM00164">
    <property type="entry name" value="TBC"/>
    <property type="match status" value="1"/>
</dbReference>